<dbReference type="SUPFAM" id="SSF49695">
    <property type="entry name" value="gamma-Crystallin-like"/>
    <property type="match status" value="1"/>
</dbReference>
<dbReference type="Pfam" id="PF00030">
    <property type="entry name" value="Crystall"/>
    <property type="match status" value="1"/>
</dbReference>
<dbReference type="EMBL" id="JAATJE010000001">
    <property type="protein sequence ID" value="NJC33770.1"/>
    <property type="molecule type" value="Genomic_DNA"/>
</dbReference>
<sequence length="194" mass="20758">MRTIGLAVLALLLTGPAAAQDERFARPPGQAEAIIYRDLGYRGPAVNVSEPQRNLGLSWSVSSIRVQSGEWQLCDEVNFGGRCTTIDRSTPVLVPSRRLRSMRPLGEQGGGGGAVQPGRGTSLRGMAAEFFPAPQEGRYRVEACARSPANAGCAARTADTFCTARGWSGSAREAMETVGRRIYLADVLCTRTGR</sequence>
<gene>
    <name evidence="5" type="ORF">GGR88_001244</name>
</gene>
<dbReference type="RefSeq" id="WP_209023200.1">
    <property type="nucleotide sequence ID" value="NZ_JAATJE010000001.1"/>
</dbReference>
<evidence type="ECO:0000256" key="2">
    <source>
        <dbReference type="ARBA" id="ARBA00022737"/>
    </source>
</evidence>
<name>A0ABX0XM49_9SPHN</name>
<keyword evidence="3" id="KW-0732">Signal</keyword>
<organism evidence="5 6">
    <name type="scientific">Sphingomonas jejuensis</name>
    <dbReference type="NCBI Taxonomy" id="904715"/>
    <lineage>
        <taxon>Bacteria</taxon>
        <taxon>Pseudomonadati</taxon>
        <taxon>Pseudomonadota</taxon>
        <taxon>Alphaproteobacteria</taxon>
        <taxon>Sphingomonadales</taxon>
        <taxon>Sphingomonadaceae</taxon>
        <taxon>Sphingomonas</taxon>
    </lineage>
</organism>
<reference evidence="5 6" key="1">
    <citation type="submission" date="2020-03" db="EMBL/GenBank/DDBJ databases">
        <title>Genomic Encyclopedia of Type Strains, Phase IV (KMG-IV): sequencing the most valuable type-strain genomes for metagenomic binning, comparative biology and taxonomic classification.</title>
        <authorList>
            <person name="Goeker M."/>
        </authorList>
    </citation>
    <scope>NUCLEOTIDE SEQUENCE [LARGE SCALE GENOMIC DNA]</scope>
    <source>
        <strain evidence="5 6">DSM 27651</strain>
    </source>
</reference>
<proteinExistence type="inferred from homology"/>
<comment type="caution">
    <text evidence="5">The sequence shown here is derived from an EMBL/GenBank/DDBJ whole genome shotgun (WGS) entry which is preliminary data.</text>
</comment>
<comment type="similarity">
    <text evidence="1">Belongs to the beta/gamma-crystallin family.</text>
</comment>
<dbReference type="InterPro" id="IPR001064">
    <property type="entry name" value="Beta/gamma_crystallin"/>
</dbReference>
<feature type="signal peptide" evidence="3">
    <location>
        <begin position="1"/>
        <end position="19"/>
    </location>
</feature>
<keyword evidence="2" id="KW-0677">Repeat</keyword>
<evidence type="ECO:0000313" key="5">
    <source>
        <dbReference type="EMBL" id="NJC33770.1"/>
    </source>
</evidence>
<evidence type="ECO:0000313" key="6">
    <source>
        <dbReference type="Proteomes" id="UP000734218"/>
    </source>
</evidence>
<dbReference type="Gene3D" id="2.60.20.10">
    <property type="entry name" value="Crystallins"/>
    <property type="match status" value="1"/>
</dbReference>
<dbReference type="InterPro" id="IPR011024">
    <property type="entry name" value="G_crystallin-like"/>
</dbReference>
<evidence type="ECO:0000256" key="1">
    <source>
        <dbReference type="ARBA" id="ARBA00009646"/>
    </source>
</evidence>
<dbReference type="Proteomes" id="UP000734218">
    <property type="component" value="Unassembled WGS sequence"/>
</dbReference>
<keyword evidence="6" id="KW-1185">Reference proteome</keyword>
<feature type="domain" description="Beta/gamma crystallin 'Greek key'" evidence="4">
    <location>
        <begin position="32"/>
        <end position="105"/>
    </location>
</feature>
<evidence type="ECO:0000256" key="3">
    <source>
        <dbReference type="SAM" id="SignalP"/>
    </source>
</evidence>
<protein>
    <recommendedName>
        <fullName evidence="4">Beta/gamma crystallin 'Greek key' domain-containing protein</fullName>
    </recommendedName>
</protein>
<dbReference type="SMART" id="SM00247">
    <property type="entry name" value="XTALbg"/>
    <property type="match status" value="1"/>
</dbReference>
<feature type="chain" id="PRO_5047150634" description="Beta/gamma crystallin 'Greek key' domain-containing protein" evidence="3">
    <location>
        <begin position="20"/>
        <end position="194"/>
    </location>
</feature>
<evidence type="ECO:0000259" key="4">
    <source>
        <dbReference type="SMART" id="SM00247"/>
    </source>
</evidence>
<accession>A0ABX0XM49</accession>